<dbReference type="Proteomes" id="UP000664699">
    <property type="component" value="Unassembled WGS sequence"/>
</dbReference>
<organism evidence="1 2">
    <name type="scientific">Agrobacterium burrii</name>
    <dbReference type="NCBI Taxonomy" id="2815339"/>
    <lineage>
        <taxon>Bacteria</taxon>
        <taxon>Pseudomonadati</taxon>
        <taxon>Pseudomonadota</taxon>
        <taxon>Alphaproteobacteria</taxon>
        <taxon>Hyphomicrobiales</taxon>
        <taxon>Rhizobiaceae</taxon>
        <taxon>Rhizobium/Agrobacterium group</taxon>
        <taxon>Agrobacterium</taxon>
        <taxon>Agrobacterium tumefaciens complex</taxon>
    </lineage>
</organism>
<keyword evidence="2" id="KW-1185">Reference proteome</keyword>
<dbReference type="EMBL" id="JAFLNA010000021">
    <property type="protein sequence ID" value="MBO0134428.1"/>
    <property type="molecule type" value="Genomic_DNA"/>
</dbReference>
<comment type="caution">
    <text evidence="1">The sequence shown here is derived from an EMBL/GenBank/DDBJ whole genome shotgun (WGS) entry which is preliminary data.</text>
</comment>
<sequence>MRNIDSGADAGLFAGTDAVAFRAGARSQYPRLPASSDAHCALEAA</sequence>
<gene>
    <name evidence="1" type="ORF">JZX89_27180</name>
</gene>
<accession>A0ABS3ESB5</accession>
<proteinExistence type="predicted"/>
<protein>
    <submittedName>
        <fullName evidence="1">Uncharacterized protein</fullName>
    </submittedName>
</protein>
<name>A0ABS3ESB5_9HYPH</name>
<evidence type="ECO:0000313" key="1">
    <source>
        <dbReference type="EMBL" id="MBO0134428.1"/>
    </source>
</evidence>
<dbReference type="RefSeq" id="WP_174375138.1">
    <property type="nucleotide sequence ID" value="NZ_JAFLNA010000021.1"/>
</dbReference>
<reference evidence="1 2" key="1">
    <citation type="submission" date="2021-03" db="EMBL/GenBank/DDBJ databases">
        <title>Whole genome sequence of Agrobacterium sp. strain Rnr.</title>
        <authorList>
            <person name="Mafakheri H."/>
            <person name="Taghavi S.M."/>
            <person name="Nemanja K."/>
            <person name="Osdaghi E."/>
        </authorList>
    </citation>
    <scope>NUCLEOTIDE SEQUENCE [LARGE SCALE GENOMIC DNA]</scope>
    <source>
        <strain evidence="1 2">Rnr</strain>
    </source>
</reference>
<evidence type="ECO:0000313" key="2">
    <source>
        <dbReference type="Proteomes" id="UP000664699"/>
    </source>
</evidence>